<dbReference type="RefSeq" id="WP_165417087.1">
    <property type="nucleotide sequence ID" value="NZ_CP043497.1"/>
</dbReference>
<feature type="transmembrane region" description="Helical" evidence="1">
    <location>
        <begin position="28"/>
        <end position="52"/>
    </location>
</feature>
<name>A0ABY3YZ47_STRRM</name>
<sequence length="54" mass="5795">MDTLVFAGLLVALLAVVGNKGRAVVLGWWWLILAATLALLAHHITSSLALTLHY</sequence>
<keyword evidence="1" id="KW-0812">Transmembrane</keyword>
<evidence type="ECO:0000313" key="3">
    <source>
        <dbReference type="Proteomes" id="UP000829494"/>
    </source>
</evidence>
<reference evidence="2 3" key="1">
    <citation type="submission" date="2022-03" db="EMBL/GenBank/DDBJ databases">
        <title>Complete genome of Streptomyces rimosus ssp. rimosus R7 (=ATCC 10970).</title>
        <authorList>
            <person name="Beganovic S."/>
            <person name="Ruckert C."/>
            <person name="Busche T."/>
            <person name="Kalinowski J."/>
            <person name="Wittmann C."/>
        </authorList>
    </citation>
    <scope>NUCLEOTIDE SEQUENCE [LARGE SCALE GENOMIC DNA]</scope>
    <source>
        <strain evidence="2 3">R7</strain>
    </source>
</reference>
<dbReference type="InterPro" id="IPR046035">
    <property type="entry name" value="DUF5993"/>
</dbReference>
<evidence type="ECO:0000313" key="2">
    <source>
        <dbReference type="EMBL" id="UNZ02866.1"/>
    </source>
</evidence>
<dbReference type="GeneID" id="66858039"/>
<dbReference type="EMBL" id="CP094298">
    <property type="protein sequence ID" value="UNZ02866.1"/>
    <property type="molecule type" value="Genomic_DNA"/>
</dbReference>
<keyword evidence="3" id="KW-1185">Reference proteome</keyword>
<proteinExistence type="predicted"/>
<accession>A0ABY3YZ47</accession>
<protein>
    <submittedName>
        <fullName evidence="2">Uncharacterized protein</fullName>
    </submittedName>
</protein>
<evidence type="ECO:0000256" key="1">
    <source>
        <dbReference type="SAM" id="Phobius"/>
    </source>
</evidence>
<gene>
    <name evidence="2" type="ORF">SRIMR7_11990</name>
</gene>
<dbReference type="Proteomes" id="UP000829494">
    <property type="component" value="Chromosome"/>
</dbReference>
<dbReference type="Pfam" id="PF19455">
    <property type="entry name" value="DUF5993"/>
    <property type="match status" value="1"/>
</dbReference>
<organism evidence="2 3">
    <name type="scientific">Streptomyces rimosus subsp. rimosus</name>
    <dbReference type="NCBI Taxonomy" id="132474"/>
    <lineage>
        <taxon>Bacteria</taxon>
        <taxon>Bacillati</taxon>
        <taxon>Actinomycetota</taxon>
        <taxon>Actinomycetes</taxon>
        <taxon>Kitasatosporales</taxon>
        <taxon>Streptomycetaceae</taxon>
        <taxon>Streptomyces</taxon>
    </lineage>
</organism>
<keyword evidence="1" id="KW-1133">Transmembrane helix</keyword>
<keyword evidence="1" id="KW-0472">Membrane</keyword>